<feature type="compositionally biased region" description="Polar residues" evidence="15">
    <location>
        <begin position="306"/>
        <end position="318"/>
    </location>
</feature>
<evidence type="ECO:0000256" key="6">
    <source>
        <dbReference type="ARBA" id="ARBA00022750"/>
    </source>
</evidence>
<keyword evidence="12" id="KW-0239">DNA-directed DNA polymerase</keyword>
<feature type="region of interest" description="Disordered" evidence="15">
    <location>
        <begin position="299"/>
        <end position="335"/>
    </location>
</feature>
<dbReference type="InterPro" id="IPR001584">
    <property type="entry name" value="Integrase_cat-core"/>
</dbReference>
<evidence type="ECO:0000256" key="5">
    <source>
        <dbReference type="ARBA" id="ARBA00022723"/>
    </source>
</evidence>
<dbReference type="GO" id="GO:0005634">
    <property type="term" value="C:nucleus"/>
    <property type="evidence" value="ECO:0007669"/>
    <property type="project" value="UniProtKB-ARBA"/>
</dbReference>
<dbReference type="GO" id="GO:0046872">
    <property type="term" value="F:metal ion binding"/>
    <property type="evidence" value="ECO:0007669"/>
    <property type="project" value="UniProtKB-KW"/>
</dbReference>
<keyword evidence="6" id="KW-0064">Aspartyl protease</keyword>
<dbReference type="Gene3D" id="3.30.70.270">
    <property type="match status" value="2"/>
</dbReference>
<accession>A0A507BUB3</accession>
<feature type="domain" description="Integrase catalytic" evidence="18">
    <location>
        <begin position="405"/>
        <end position="573"/>
    </location>
</feature>
<dbReference type="Gene3D" id="3.10.20.370">
    <property type="match status" value="1"/>
</dbReference>
<dbReference type="PROSITE" id="PS50878">
    <property type="entry name" value="RT_POL"/>
    <property type="match status" value="1"/>
</dbReference>
<comment type="caution">
    <text evidence="19">The sequence shown here is derived from an EMBL/GenBank/DDBJ whole genome shotgun (WGS) entry which is preliminary data.</text>
</comment>
<dbReference type="InterPro" id="IPR000953">
    <property type="entry name" value="Chromo/chromo_shadow_dom"/>
</dbReference>
<evidence type="ECO:0000259" key="18">
    <source>
        <dbReference type="PROSITE" id="PS50994"/>
    </source>
</evidence>
<dbReference type="InterPro" id="IPR036397">
    <property type="entry name" value="RNaseH_sf"/>
</dbReference>
<keyword evidence="9" id="KW-0460">Magnesium</keyword>
<dbReference type="PROSITE" id="PS50994">
    <property type="entry name" value="INTEGRASE"/>
    <property type="match status" value="1"/>
</dbReference>
<gene>
    <name evidence="19" type="ORF">SeMB42_g07809</name>
</gene>
<dbReference type="Pfam" id="PF17917">
    <property type="entry name" value="RT_RNaseH"/>
    <property type="match status" value="1"/>
</dbReference>
<dbReference type="GO" id="GO:0003964">
    <property type="term" value="F:RNA-directed DNA polymerase activity"/>
    <property type="evidence" value="ECO:0007669"/>
    <property type="project" value="UniProtKB-KW"/>
</dbReference>
<dbReference type="FunFam" id="1.10.340.70:FF:000001">
    <property type="entry name" value="Retrovirus-related Pol polyprotein from transposon gypsy-like Protein"/>
    <property type="match status" value="1"/>
</dbReference>
<keyword evidence="10" id="KW-0229">DNA integration</keyword>
<dbReference type="InterPro" id="IPR056924">
    <property type="entry name" value="SH3_Tf2-1"/>
</dbReference>
<reference evidence="19 20" key="1">
    <citation type="journal article" date="2019" name="Sci. Rep.">
        <title>Comparative genomics of chytrid fungi reveal insights into the obligate biotrophic and pathogenic lifestyle of Synchytrium endobioticum.</title>
        <authorList>
            <person name="van de Vossenberg B.T.L.H."/>
            <person name="Warris S."/>
            <person name="Nguyen H.D.T."/>
            <person name="van Gent-Pelzer M.P.E."/>
            <person name="Joly D.L."/>
            <person name="van de Geest H.C."/>
            <person name="Bonants P.J.M."/>
            <person name="Smith D.S."/>
            <person name="Levesque C.A."/>
            <person name="van der Lee T.A.J."/>
        </authorList>
    </citation>
    <scope>NUCLEOTIDE SEQUENCE [LARGE SCALE GENOMIC DNA]</scope>
    <source>
        <strain evidence="19 20">MB42</strain>
    </source>
</reference>
<dbReference type="InterPro" id="IPR012337">
    <property type="entry name" value="RNaseH-like_sf"/>
</dbReference>
<dbReference type="GO" id="GO:0006310">
    <property type="term" value="P:DNA recombination"/>
    <property type="evidence" value="ECO:0007669"/>
    <property type="project" value="UniProtKB-KW"/>
</dbReference>
<dbReference type="AlphaFoldDB" id="A0A507BUB3"/>
<feature type="compositionally biased region" description="Basic and acidic residues" evidence="15">
    <location>
        <begin position="319"/>
        <end position="332"/>
    </location>
</feature>
<evidence type="ECO:0000256" key="3">
    <source>
        <dbReference type="ARBA" id="ARBA00022695"/>
    </source>
</evidence>
<dbReference type="SMART" id="SM00298">
    <property type="entry name" value="CHROMO"/>
    <property type="match status" value="1"/>
</dbReference>
<keyword evidence="8" id="KW-0378">Hydrolase</keyword>
<dbReference type="SUPFAM" id="SSF54160">
    <property type="entry name" value="Chromo domain-like"/>
    <property type="match status" value="1"/>
</dbReference>
<dbReference type="CDD" id="cd09274">
    <property type="entry name" value="RNase_HI_RT_Ty3"/>
    <property type="match status" value="1"/>
</dbReference>
<evidence type="ECO:0000256" key="14">
    <source>
        <dbReference type="ARBA" id="ARBA00023172"/>
    </source>
</evidence>
<feature type="domain" description="Chromo" evidence="16">
    <location>
        <begin position="719"/>
        <end position="777"/>
    </location>
</feature>
<dbReference type="GO" id="GO:0004519">
    <property type="term" value="F:endonuclease activity"/>
    <property type="evidence" value="ECO:0007669"/>
    <property type="project" value="UniProtKB-KW"/>
</dbReference>
<evidence type="ECO:0000256" key="13">
    <source>
        <dbReference type="ARBA" id="ARBA00023125"/>
    </source>
</evidence>
<dbReference type="FunFam" id="3.30.420.10:FF:000032">
    <property type="entry name" value="Retrovirus-related Pol polyprotein from transposon 297-like Protein"/>
    <property type="match status" value="1"/>
</dbReference>
<keyword evidence="5" id="KW-0479">Metal-binding</keyword>
<dbReference type="InterPro" id="IPR023780">
    <property type="entry name" value="Chromo_domain"/>
</dbReference>
<dbReference type="InterPro" id="IPR000477">
    <property type="entry name" value="RT_dom"/>
</dbReference>
<keyword evidence="3" id="KW-0548">Nucleotidyltransferase</keyword>
<dbReference type="FunFam" id="3.30.70.270:FF:000020">
    <property type="entry name" value="Transposon Tf2-6 polyprotein-like Protein"/>
    <property type="match status" value="1"/>
</dbReference>
<dbReference type="Gene3D" id="1.10.340.70">
    <property type="match status" value="1"/>
</dbReference>
<dbReference type="PROSITE" id="PS50013">
    <property type="entry name" value="CHROMO_2"/>
    <property type="match status" value="1"/>
</dbReference>
<dbReference type="Pfam" id="PF17921">
    <property type="entry name" value="Integrase_H2C2"/>
    <property type="match status" value="1"/>
</dbReference>
<evidence type="ECO:0008006" key="21">
    <source>
        <dbReference type="Google" id="ProtNLM"/>
    </source>
</evidence>
<dbReference type="GO" id="GO:0006508">
    <property type="term" value="P:proteolysis"/>
    <property type="evidence" value="ECO:0007669"/>
    <property type="project" value="UniProtKB-KW"/>
</dbReference>
<keyword evidence="20" id="KW-1185">Reference proteome</keyword>
<keyword evidence="2" id="KW-0808">Transferase</keyword>
<dbReference type="GO" id="GO:0003677">
    <property type="term" value="F:DNA binding"/>
    <property type="evidence" value="ECO:0007669"/>
    <property type="project" value="UniProtKB-KW"/>
</dbReference>
<dbReference type="GO" id="GO:0015074">
    <property type="term" value="P:DNA integration"/>
    <property type="evidence" value="ECO:0007669"/>
    <property type="project" value="UniProtKB-KW"/>
</dbReference>
<evidence type="ECO:0000313" key="19">
    <source>
        <dbReference type="EMBL" id="TPX31152.1"/>
    </source>
</evidence>
<evidence type="ECO:0000259" key="17">
    <source>
        <dbReference type="PROSITE" id="PS50878"/>
    </source>
</evidence>
<dbReference type="Pfam" id="PF00078">
    <property type="entry name" value="RVT_1"/>
    <property type="match status" value="1"/>
</dbReference>
<evidence type="ECO:0000256" key="10">
    <source>
        <dbReference type="ARBA" id="ARBA00022908"/>
    </source>
</evidence>
<dbReference type="Gene3D" id="2.40.50.40">
    <property type="match status" value="1"/>
</dbReference>
<dbReference type="STRING" id="286115.A0A507BUB3"/>
<feature type="region of interest" description="Disordered" evidence="15">
    <location>
        <begin position="767"/>
        <end position="794"/>
    </location>
</feature>
<dbReference type="GO" id="GO:0004190">
    <property type="term" value="F:aspartic-type endopeptidase activity"/>
    <property type="evidence" value="ECO:0007669"/>
    <property type="project" value="UniProtKB-KW"/>
</dbReference>
<dbReference type="Pfam" id="PF24626">
    <property type="entry name" value="SH3_Tf2-1"/>
    <property type="match status" value="1"/>
</dbReference>
<dbReference type="VEuPathDB" id="FungiDB:SeMB42_g07809"/>
<dbReference type="PANTHER" id="PTHR37984">
    <property type="entry name" value="PROTEIN CBG26694"/>
    <property type="match status" value="1"/>
</dbReference>
<dbReference type="Proteomes" id="UP000317494">
    <property type="component" value="Unassembled WGS sequence"/>
</dbReference>
<dbReference type="PANTHER" id="PTHR37984:SF5">
    <property type="entry name" value="PROTEIN NYNRIN-LIKE"/>
    <property type="match status" value="1"/>
</dbReference>
<evidence type="ECO:0000256" key="11">
    <source>
        <dbReference type="ARBA" id="ARBA00022918"/>
    </source>
</evidence>
<evidence type="ECO:0000256" key="1">
    <source>
        <dbReference type="ARBA" id="ARBA00022670"/>
    </source>
</evidence>
<evidence type="ECO:0000256" key="4">
    <source>
        <dbReference type="ARBA" id="ARBA00022722"/>
    </source>
</evidence>
<dbReference type="Gene3D" id="3.30.420.10">
    <property type="entry name" value="Ribonuclease H-like superfamily/Ribonuclease H"/>
    <property type="match status" value="1"/>
</dbReference>
<dbReference type="GO" id="GO:0003887">
    <property type="term" value="F:DNA-directed DNA polymerase activity"/>
    <property type="evidence" value="ECO:0007669"/>
    <property type="project" value="UniProtKB-KW"/>
</dbReference>
<feature type="domain" description="Reverse transcriptase" evidence="17">
    <location>
        <begin position="1"/>
        <end position="61"/>
    </location>
</feature>
<keyword evidence="13" id="KW-0238">DNA-binding</keyword>
<dbReference type="Pfam" id="PF00385">
    <property type="entry name" value="Chromo"/>
    <property type="match status" value="1"/>
</dbReference>
<keyword evidence="1" id="KW-0645">Protease</keyword>
<evidence type="ECO:0000256" key="2">
    <source>
        <dbReference type="ARBA" id="ARBA00022679"/>
    </source>
</evidence>
<keyword evidence="11" id="KW-0695">RNA-directed DNA polymerase</keyword>
<dbReference type="SUPFAM" id="SSF53098">
    <property type="entry name" value="Ribonuclease H-like"/>
    <property type="match status" value="1"/>
</dbReference>
<evidence type="ECO:0000256" key="9">
    <source>
        <dbReference type="ARBA" id="ARBA00022842"/>
    </source>
</evidence>
<sequence length="794" mass="92107">MEEGWLVNMLDDFVIKTVGTLEEHKEHIARLLAKLTELKLYVKESKCKFFEKEVRFLGFIVNKFGYWKQPEKMDAIKNWGVPTTVRELRTFLGTVNFYRPFVQRLSVTAKPLFDLTKKATKFTWTEEADEAFGKIKEIIAQDIVLMFPDPNKAFHLHFDSSDVGTGAVLQQFDQNNRLRPLEFFSQKFNQAELNYATPDKELFGLVLALKHWRPLLYGAKEEIQIYTDHKSLRDFSKTQLLKPRHARWALVLEEYWGRMKIQWVKGKDNVIADAASRDPRFNLSAKEIEDRASLRVLPPSMFDDTNGANTSSINSITTDGDRVQGQPEEHQQDLSGNVSLQREVLKLSHDIGLAGHGGVHKTIESLLRHYWWKGIREDVKKYVAECDVCQHNKTSRRAPMGKLVPLPIPERNWEEITMDLIVKLPPSKDEAKIRPYDSILVVVDRRSKMSHFIPTNEAVTTEELAHLVFDNVVCKHGVPRTIITDRGAQFKSRLWQTLFTLIGCKPYMSTAYHPETDGQTERTNQTLETYLRCFTSFDQDDWFKWLPQAEFAYNNSYHESIGMSPFMANTGQDARSFMLEGEQIAVKYDVPVANKIKDRMKVIANHLQHHLTQAQEWYKKNADRHRTTEVEFKVGEEVLVSTKNVRTQRPTKKLEMTWMGPYRIRRKLSNVTYEVALPKNIRIHPVFHIKLLKPYKRSEEPRLGNAKPPPIAVDPEEGYIIKDIVDVRRRGRGFEYLIQWEGYGNDEQTWEPRKSLNDDVMLRIWHANNPSKPSPFSEARQEGGGGDNVTDWTS</sequence>
<dbReference type="InterPro" id="IPR016197">
    <property type="entry name" value="Chromo-like_dom_sf"/>
</dbReference>
<evidence type="ECO:0000256" key="8">
    <source>
        <dbReference type="ARBA" id="ARBA00022801"/>
    </source>
</evidence>
<evidence type="ECO:0000256" key="7">
    <source>
        <dbReference type="ARBA" id="ARBA00022759"/>
    </source>
</evidence>
<dbReference type="EMBL" id="QEAN01000633">
    <property type="protein sequence ID" value="TPX31152.1"/>
    <property type="molecule type" value="Genomic_DNA"/>
</dbReference>
<dbReference type="InterPro" id="IPR041373">
    <property type="entry name" value="RT_RNaseH"/>
</dbReference>
<protein>
    <recommendedName>
        <fullName evidence="21">Integrase catalytic domain-containing protein</fullName>
    </recommendedName>
</protein>
<keyword evidence="4" id="KW-0540">Nuclease</keyword>
<dbReference type="InterPro" id="IPR043128">
    <property type="entry name" value="Rev_trsase/Diguanyl_cyclase"/>
</dbReference>
<dbReference type="InterPro" id="IPR043502">
    <property type="entry name" value="DNA/RNA_pol_sf"/>
</dbReference>
<organism evidence="19 20">
    <name type="scientific">Synchytrium endobioticum</name>
    <dbReference type="NCBI Taxonomy" id="286115"/>
    <lineage>
        <taxon>Eukaryota</taxon>
        <taxon>Fungi</taxon>
        <taxon>Fungi incertae sedis</taxon>
        <taxon>Chytridiomycota</taxon>
        <taxon>Chytridiomycota incertae sedis</taxon>
        <taxon>Chytridiomycetes</taxon>
        <taxon>Synchytriales</taxon>
        <taxon>Synchytriaceae</taxon>
        <taxon>Synchytrium</taxon>
    </lineage>
</organism>
<keyword evidence="14" id="KW-0233">DNA recombination</keyword>
<dbReference type="InterPro" id="IPR041588">
    <property type="entry name" value="Integrase_H2C2"/>
</dbReference>
<name>A0A507BUB3_9FUNG</name>
<proteinExistence type="predicted"/>
<dbReference type="SUPFAM" id="SSF56672">
    <property type="entry name" value="DNA/RNA polymerases"/>
    <property type="match status" value="1"/>
</dbReference>
<evidence type="ECO:0000313" key="20">
    <source>
        <dbReference type="Proteomes" id="UP000317494"/>
    </source>
</evidence>
<dbReference type="InterPro" id="IPR050951">
    <property type="entry name" value="Retrovirus_Pol_polyprotein"/>
</dbReference>
<keyword evidence="7" id="KW-0255">Endonuclease</keyword>
<evidence type="ECO:0000256" key="12">
    <source>
        <dbReference type="ARBA" id="ARBA00022932"/>
    </source>
</evidence>
<evidence type="ECO:0000259" key="16">
    <source>
        <dbReference type="PROSITE" id="PS50013"/>
    </source>
</evidence>
<evidence type="ECO:0000256" key="15">
    <source>
        <dbReference type="SAM" id="MobiDB-lite"/>
    </source>
</evidence>